<feature type="transmembrane region" description="Helical" evidence="1">
    <location>
        <begin position="54"/>
        <end position="72"/>
    </location>
</feature>
<accession>C9ZIY4</accession>
<protein>
    <submittedName>
        <fullName evidence="2">Uncharacterized protein</fullName>
    </submittedName>
</protein>
<proteinExistence type="predicted"/>
<dbReference type="RefSeq" id="XP_011771620.1">
    <property type="nucleotide sequence ID" value="XM_011773318.1"/>
</dbReference>
<keyword evidence="1" id="KW-0472">Membrane</keyword>
<dbReference type="GeneID" id="23858600"/>
<gene>
    <name evidence="2" type="ORF">TbgDal_II200</name>
</gene>
<evidence type="ECO:0000313" key="3">
    <source>
        <dbReference type="Proteomes" id="UP000002316"/>
    </source>
</evidence>
<organism evidence="2 3">
    <name type="scientific">Trypanosoma brucei gambiense (strain MHOM/CI/86/DAL972)</name>
    <dbReference type="NCBI Taxonomy" id="679716"/>
    <lineage>
        <taxon>Eukaryota</taxon>
        <taxon>Discoba</taxon>
        <taxon>Euglenozoa</taxon>
        <taxon>Kinetoplastea</taxon>
        <taxon>Metakinetoplastina</taxon>
        <taxon>Trypanosomatida</taxon>
        <taxon>Trypanosomatidae</taxon>
        <taxon>Trypanosoma</taxon>
    </lineage>
</organism>
<sequence>MRPRVLLFFMEGQALRAERAIVKVTNEDSLGGADLYQRVAQALRIFRTHWSQGGVLYVGISWVWMCCTTLHHRMWWYMHMEKTLKGSVYWKEGNSASLVQNF</sequence>
<reference evidence="3" key="1">
    <citation type="journal article" date="2010" name="PLoS Negl. Trop. Dis.">
        <title>The genome sequence of Trypanosoma brucei gambiense, causative agent of chronic human african trypanosomiasis.</title>
        <authorList>
            <person name="Jackson A.P."/>
            <person name="Sanders M."/>
            <person name="Berry A."/>
            <person name="McQuillan J."/>
            <person name="Aslett M.A."/>
            <person name="Quail M.A."/>
            <person name="Chukualim B."/>
            <person name="Capewell P."/>
            <person name="MacLeod A."/>
            <person name="Melville S.E."/>
            <person name="Gibson W."/>
            <person name="Barry J.D."/>
            <person name="Berriman M."/>
            <person name="Hertz-Fowler C."/>
        </authorList>
    </citation>
    <scope>NUCLEOTIDE SEQUENCE [LARGE SCALE GENOMIC DNA]</scope>
    <source>
        <strain evidence="3">MHOM/CI/86/DAL972</strain>
    </source>
</reference>
<dbReference type="KEGG" id="tbg:TbgDal_II200"/>
<dbReference type="AlphaFoldDB" id="C9ZIY4"/>
<evidence type="ECO:0000313" key="2">
    <source>
        <dbReference type="EMBL" id="CBH09312.1"/>
    </source>
</evidence>
<name>C9ZIY4_TRYB9</name>
<evidence type="ECO:0000256" key="1">
    <source>
        <dbReference type="SAM" id="Phobius"/>
    </source>
</evidence>
<keyword evidence="1" id="KW-0812">Transmembrane</keyword>
<keyword evidence="1" id="KW-1133">Transmembrane helix</keyword>
<dbReference type="Proteomes" id="UP000002316">
    <property type="component" value="Chromosome 2"/>
</dbReference>
<dbReference type="EMBL" id="FN554965">
    <property type="protein sequence ID" value="CBH09312.1"/>
    <property type="molecule type" value="Genomic_DNA"/>
</dbReference>